<reference evidence="3" key="1">
    <citation type="submission" date="2025-08" db="UniProtKB">
        <authorList>
            <consortium name="RefSeq"/>
        </authorList>
    </citation>
    <scope>IDENTIFICATION</scope>
    <source>
        <tissue evidence="3">Whole blood</tissue>
    </source>
</reference>
<dbReference type="AlphaFoldDB" id="A0A9W2VDJ6"/>
<dbReference type="Proteomes" id="UP001165780">
    <property type="component" value="Unplaced"/>
</dbReference>
<gene>
    <name evidence="3" type="primary">LOC128772488</name>
</gene>
<feature type="region of interest" description="Disordered" evidence="1">
    <location>
        <begin position="1"/>
        <end position="77"/>
    </location>
</feature>
<evidence type="ECO:0000313" key="3">
    <source>
        <dbReference type="RefSeq" id="XP_053756712.1"/>
    </source>
</evidence>
<accession>A0A9W2VDJ6</accession>
<feature type="compositionally biased region" description="Basic and acidic residues" evidence="1">
    <location>
        <begin position="40"/>
        <end position="56"/>
    </location>
</feature>
<evidence type="ECO:0000313" key="2">
    <source>
        <dbReference type="Proteomes" id="UP001165780"/>
    </source>
</evidence>
<protein>
    <submittedName>
        <fullName evidence="3">Uncharacterized protein LOC128772488 isoform X1</fullName>
    </submittedName>
</protein>
<keyword evidence="2" id="KW-1185">Reference proteome</keyword>
<name>A0A9W2VDJ6_PANPR</name>
<dbReference type="GeneID" id="128772488"/>
<proteinExistence type="predicted"/>
<sequence>MGPRSAELSQRLQAHTREQEAACTRWTRFPSKDQSTFESFSERRPEVFTEDPRGDRGTVSANKKLRAPASQEDGMRGAIESGAPLTVVLSSEDHPEGRPRTWLGGEGGGGGTVQRLYFFFFLLSEKETDMTDLSLACIQPCPCQSLNGRLSTNLVESYVFPLVSSNPVPAGRVCPPGPPPHVPAAQICSPVSPRPCPQGTTPVPVTHVRHGVFLIPLPAVLDSLKSLRSLCLHPLPAHVMLHPFSQSHHGTHFTVSSSPRPRTVHVFLLAGAELTLGRDIHLSCQVSE</sequence>
<evidence type="ECO:0000256" key="1">
    <source>
        <dbReference type="SAM" id="MobiDB-lite"/>
    </source>
</evidence>
<organism evidence="2 3">
    <name type="scientific">Panthera pardus</name>
    <name type="common">Leopard</name>
    <name type="synonym">Felis pardus</name>
    <dbReference type="NCBI Taxonomy" id="9691"/>
    <lineage>
        <taxon>Eukaryota</taxon>
        <taxon>Metazoa</taxon>
        <taxon>Chordata</taxon>
        <taxon>Craniata</taxon>
        <taxon>Vertebrata</taxon>
        <taxon>Euteleostomi</taxon>
        <taxon>Mammalia</taxon>
        <taxon>Eutheria</taxon>
        <taxon>Laurasiatheria</taxon>
        <taxon>Carnivora</taxon>
        <taxon>Feliformia</taxon>
        <taxon>Felidae</taxon>
        <taxon>Pantherinae</taxon>
        <taxon>Panthera</taxon>
    </lineage>
</organism>
<dbReference type="RefSeq" id="XP_053756712.1">
    <property type="nucleotide sequence ID" value="XM_053900737.1"/>
</dbReference>